<dbReference type="GO" id="GO:0043565">
    <property type="term" value="F:sequence-specific DNA binding"/>
    <property type="evidence" value="ECO:0007669"/>
    <property type="project" value="InterPro"/>
</dbReference>
<proteinExistence type="inferred from homology"/>
<name>A0A4U0WEJ7_9PEZI</name>
<dbReference type="OrthoDB" id="424572at2759"/>
<comment type="similarity">
    <text evidence="4">Belongs to the HSF family.</text>
</comment>
<reference evidence="6 7" key="1">
    <citation type="submission" date="2017-03" db="EMBL/GenBank/DDBJ databases">
        <title>Genomes of endolithic fungi from Antarctica.</title>
        <authorList>
            <person name="Coleine C."/>
            <person name="Masonjones S."/>
            <person name="Stajich J.E."/>
        </authorList>
    </citation>
    <scope>NUCLEOTIDE SEQUENCE [LARGE SCALE GENOMIC DNA]</scope>
    <source>
        <strain evidence="6 7">CCFEE 5187</strain>
    </source>
</reference>
<gene>
    <name evidence="6" type="ORF">B0A49_08997</name>
</gene>
<evidence type="ECO:0000259" key="5">
    <source>
        <dbReference type="SMART" id="SM00415"/>
    </source>
</evidence>
<protein>
    <submittedName>
        <fullName evidence="6">Transcription factor prr1</fullName>
    </submittedName>
</protein>
<feature type="non-terminal residue" evidence="6">
    <location>
        <position position="66"/>
    </location>
</feature>
<organism evidence="6 7">
    <name type="scientific">Cryomyces minteri</name>
    <dbReference type="NCBI Taxonomy" id="331657"/>
    <lineage>
        <taxon>Eukaryota</taxon>
        <taxon>Fungi</taxon>
        <taxon>Dikarya</taxon>
        <taxon>Ascomycota</taxon>
        <taxon>Pezizomycotina</taxon>
        <taxon>Dothideomycetes</taxon>
        <taxon>Dothideomycetes incertae sedis</taxon>
        <taxon>Cryomyces</taxon>
    </lineage>
</organism>
<dbReference type="GO" id="GO:0003700">
    <property type="term" value="F:DNA-binding transcription factor activity"/>
    <property type="evidence" value="ECO:0007669"/>
    <property type="project" value="InterPro"/>
</dbReference>
<evidence type="ECO:0000256" key="1">
    <source>
        <dbReference type="ARBA" id="ARBA00004123"/>
    </source>
</evidence>
<evidence type="ECO:0000313" key="6">
    <source>
        <dbReference type="EMBL" id="TKA61220.1"/>
    </source>
</evidence>
<evidence type="ECO:0000256" key="3">
    <source>
        <dbReference type="ARBA" id="ARBA00023242"/>
    </source>
</evidence>
<dbReference type="Pfam" id="PF00447">
    <property type="entry name" value="HSF_DNA-bind"/>
    <property type="match status" value="1"/>
</dbReference>
<evidence type="ECO:0000256" key="2">
    <source>
        <dbReference type="ARBA" id="ARBA00023125"/>
    </source>
</evidence>
<dbReference type="PANTHER" id="PTHR10015:SF361">
    <property type="entry name" value="TRANSCRIPTION FACTOR SKN7"/>
    <property type="match status" value="1"/>
</dbReference>
<comment type="subcellular location">
    <subcellularLocation>
        <location evidence="1">Nucleus</location>
    </subcellularLocation>
</comment>
<dbReference type="GO" id="GO:0005634">
    <property type="term" value="C:nucleus"/>
    <property type="evidence" value="ECO:0007669"/>
    <property type="project" value="UniProtKB-SubCell"/>
</dbReference>
<sequence length="66" mass="7521">MDGSQGGSAANSSDFVRKLYKMLENQTDENVVRWGNEGDSFVVLENEKFTKHILPKHFKHSNFASF</sequence>
<keyword evidence="3" id="KW-0539">Nucleus</keyword>
<dbReference type="AlphaFoldDB" id="A0A4U0WEJ7"/>
<dbReference type="SMART" id="SM00415">
    <property type="entry name" value="HSF"/>
    <property type="match status" value="1"/>
</dbReference>
<dbReference type="InterPro" id="IPR036388">
    <property type="entry name" value="WH-like_DNA-bd_sf"/>
</dbReference>
<dbReference type="Gene3D" id="1.10.10.10">
    <property type="entry name" value="Winged helix-like DNA-binding domain superfamily/Winged helix DNA-binding domain"/>
    <property type="match status" value="1"/>
</dbReference>
<dbReference type="PANTHER" id="PTHR10015">
    <property type="entry name" value="HEAT SHOCK TRANSCRIPTION FACTOR"/>
    <property type="match status" value="1"/>
</dbReference>
<feature type="domain" description="HSF-type DNA-binding" evidence="5">
    <location>
        <begin position="11"/>
        <end position="66"/>
    </location>
</feature>
<dbReference type="STRING" id="331657.A0A4U0WEJ7"/>
<keyword evidence="7" id="KW-1185">Reference proteome</keyword>
<evidence type="ECO:0000256" key="4">
    <source>
        <dbReference type="RuleBase" id="RU004020"/>
    </source>
</evidence>
<dbReference type="Proteomes" id="UP000308768">
    <property type="component" value="Unassembled WGS sequence"/>
</dbReference>
<accession>A0A4U0WEJ7</accession>
<dbReference type="PRINTS" id="PR00056">
    <property type="entry name" value="HSFDOMAIN"/>
</dbReference>
<dbReference type="EMBL" id="NAJN01001785">
    <property type="protein sequence ID" value="TKA61220.1"/>
    <property type="molecule type" value="Genomic_DNA"/>
</dbReference>
<keyword evidence="2" id="KW-0238">DNA-binding</keyword>
<dbReference type="InterPro" id="IPR000232">
    <property type="entry name" value="HSF_DNA-bd"/>
</dbReference>
<dbReference type="SUPFAM" id="SSF46785">
    <property type="entry name" value="Winged helix' DNA-binding domain"/>
    <property type="match status" value="1"/>
</dbReference>
<evidence type="ECO:0000313" key="7">
    <source>
        <dbReference type="Proteomes" id="UP000308768"/>
    </source>
</evidence>
<comment type="caution">
    <text evidence="6">The sequence shown here is derived from an EMBL/GenBank/DDBJ whole genome shotgun (WGS) entry which is preliminary data.</text>
</comment>
<dbReference type="InterPro" id="IPR036390">
    <property type="entry name" value="WH_DNA-bd_sf"/>
</dbReference>